<gene>
    <name evidence="2" type="ORF">KDK_49760</name>
</gene>
<sequence>MTHNSFDNSPKQQPVSDLEQLLTDYYGPPLEEQPLSATSWMHVQQQLSRQRRWSASSWLARGRRPARPVPFYLQEALSNVVREAHIQSRVPHPRLRYHPRRRRMLPTTSVSLWWPSAIHVTANRSFERILDQNELDVVLASGLARYLYYLKPGQRIVSWLCTLLALVASFSLVVMAWRQSFSWLFWLALAVTLSSLVLLGWHKCRLAFLADAEVAHWLGRERTCQGLHGLMARSAHPRRAGWGEPSLAARARRVCNLPVSLDIERLTTAR</sequence>
<dbReference type="AlphaFoldDB" id="A0A402APY1"/>
<dbReference type="RefSeq" id="WP_126552715.1">
    <property type="nucleotide sequence ID" value="NZ_BIFS01000001.1"/>
</dbReference>
<organism evidence="2 3">
    <name type="scientific">Dictyobacter kobayashii</name>
    <dbReference type="NCBI Taxonomy" id="2014872"/>
    <lineage>
        <taxon>Bacteria</taxon>
        <taxon>Bacillati</taxon>
        <taxon>Chloroflexota</taxon>
        <taxon>Ktedonobacteria</taxon>
        <taxon>Ktedonobacterales</taxon>
        <taxon>Dictyobacteraceae</taxon>
        <taxon>Dictyobacter</taxon>
    </lineage>
</organism>
<feature type="transmembrane region" description="Helical" evidence="1">
    <location>
        <begin position="156"/>
        <end position="177"/>
    </location>
</feature>
<dbReference type="Proteomes" id="UP000287188">
    <property type="component" value="Unassembled WGS sequence"/>
</dbReference>
<name>A0A402APY1_9CHLR</name>
<evidence type="ECO:0000313" key="2">
    <source>
        <dbReference type="EMBL" id="GCE21176.1"/>
    </source>
</evidence>
<accession>A0A402APY1</accession>
<keyword evidence="3" id="KW-1185">Reference proteome</keyword>
<dbReference type="OrthoDB" id="9846812at2"/>
<proteinExistence type="predicted"/>
<dbReference type="EMBL" id="BIFS01000001">
    <property type="protein sequence ID" value="GCE21176.1"/>
    <property type="molecule type" value="Genomic_DNA"/>
</dbReference>
<feature type="transmembrane region" description="Helical" evidence="1">
    <location>
        <begin position="183"/>
        <end position="201"/>
    </location>
</feature>
<comment type="caution">
    <text evidence="2">The sequence shown here is derived from an EMBL/GenBank/DDBJ whole genome shotgun (WGS) entry which is preliminary data.</text>
</comment>
<protein>
    <recommendedName>
        <fullName evidence="4">Peptidase M48 domain-containing protein</fullName>
    </recommendedName>
</protein>
<keyword evidence="1" id="KW-1133">Transmembrane helix</keyword>
<reference evidence="3" key="1">
    <citation type="submission" date="2018-12" db="EMBL/GenBank/DDBJ databases">
        <title>Tengunoibacter tsumagoiensis gen. nov., sp. nov., Dictyobacter kobayashii sp. nov., D. alpinus sp. nov., and D. joshuensis sp. nov. and description of Dictyobacteraceae fam. nov. within the order Ktedonobacterales isolated from Tengu-no-mugimeshi.</title>
        <authorList>
            <person name="Wang C.M."/>
            <person name="Zheng Y."/>
            <person name="Sakai Y."/>
            <person name="Toyoda A."/>
            <person name="Minakuchi Y."/>
            <person name="Abe K."/>
            <person name="Yokota A."/>
            <person name="Yabe S."/>
        </authorList>
    </citation>
    <scope>NUCLEOTIDE SEQUENCE [LARGE SCALE GENOMIC DNA]</scope>
    <source>
        <strain evidence="3">Uno11</strain>
    </source>
</reference>
<evidence type="ECO:0000256" key="1">
    <source>
        <dbReference type="SAM" id="Phobius"/>
    </source>
</evidence>
<keyword evidence="1" id="KW-0812">Transmembrane</keyword>
<evidence type="ECO:0000313" key="3">
    <source>
        <dbReference type="Proteomes" id="UP000287188"/>
    </source>
</evidence>
<evidence type="ECO:0008006" key="4">
    <source>
        <dbReference type="Google" id="ProtNLM"/>
    </source>
</evidence>
<keyword evidence="1" id="KW-0472">Membrane</keyword>